<reference evidence="2" key="1">
    <citation type="journal article" date="2024" name="Proc. Natl. Acad. Sci. U.S.A.">
        <title>Extraordinary preservation of gene collinearity over three hundred million years revealed in homosporous lycophytes.</title>
        <authorList>
            <person name="Li C."/>
            <person name="Wickell D."/>
            <person name="Kuo L.Y."/>
            <person name="Chen X."/>
            <person name="Nie B."/>
            <person name="Liao X."/>
            <person name="Peng D."/>
            <person name="Ji J."/>
            <person name="Jenkins J."/>
            <person name="Williams M."/>
            <person name="Shu S."/>
            <person name="Plott C."/>
            <person name="Barry K."/>
            <person name="Rajasekar S."/>
            <person name="Grimwood J."/>
            <person name="Han X."/>
            <person name="Sun S."/>
            <person name="Hou Z."/>
            <person name="He W."/>
            <person name="Dai G."/>
            <person name="Sun C."/>
            <person name="Schmutz J."/>
            <person name="Leebens-Mack J.H."/>
            <person name="Li F.W."/>
            <person name="Wang L."/>
        </authorList>
    </citation>
    <scope>NUCLEOTIDE SEQUENCE [LARGE SCALE GENOMIC DNA]</scope>
    <source>
        <strain evidence="2">cv. PW_Plant_1</strain>
    </source>
</reference>
<dbReference type="Proteomes" id="UP001162992">
    <property type="component" value="Chromosome 3"/>
</dbReference>
<protein>
    <submittedName>
        <fullName evidence="1">Uncharacterized protein</fullName>
    </submittedName>
</protein>
<name>A0ACC2E4D2_DIPCM</name>
<organism evidence="1 2">
    <name type="scientific">Diphasiastrum complanatum</name>
    <name type="common">Issler's clubmoss</name>
    <name type="synonym">Lycopodium complanatum</name>
    <dbReference type="NCBI Taxonomy" id="34168"/>
    <lineage>
        <taxon>Eukaryota</taxon>
        <taxon>Viridiplantae</taxon>
        <taxon>Streptophyta</taxon>
        <taxon>Embryophyta</taxon>
        <taxon>Tracheophyta</taxon>
        <taxon>Lycopodiopsida</taxon>
        <taxon>Lycopodiales</taxon>
        <taxon>Lycopodiaceae</taxon>
        <taxon>Lycopodioideae</taxon>
        <taxon>Diphasiastrum</taxon>
    </lineage>
</organism>
<proteinExistence type="predicted"/>
<gene>
    <name evidence="1" type="ORF">O6H91_03G024300</name>
</gene>
<evidence type="ECO:0000313" key="1">
    <source>
        <dbReference type="EMBL" id="KAJ7561334.1"/>
    </source>
</evidence>
<accession>A0ACC2E4D2</accession>
<sequence>MAFFGITSLGEENVFASSLKCEHSSDIFAVPATRFVQVFQEMAAENKCSEIRKVLLPRIFSEAVGRQLGVNELEIMLRYFDMGPGNINLNDFKLGLQNLQGNF</sequence>
<comment type="caution">
    <text evidence="1">The sequence shown here is derived from an EMBL/GenBank/DDBJ whole genome shotgun (WGS) entry which is preliminary data.</text>
</comment>
<evidence type="ECO:0000313" key="2">
    <source>
        <dbReference type="Proteomes" id="UP001162992"/>
    </source>
</evidence>
<dbReference type="EMBL" id="CM055094">
    <property type="protein sequence ID" value="KAJ7561334.1"/>
    <property type="molecule type" value="Genomic_DNA"/>
</dbReference>
<keyword evidence="2" id="KW-1185">Reference proteome</keyword>